<reference evidence="2 3" key="1">
    <citation type="submission" date="2024-04" db="EMBL/GenBank/DDBJ databases">
        <title>Phyllosticta paracitricarpa is synonymous to the EU quarantine fungus P. citricarpa based on phylogenomic analyses.</title>
        <authorList>
            <consortium name="Lawrence Berkeley National Laboratory"/>
            <person name="Van Ingen-Buijs V.A."/>
            <person name="Van Westerhoven A.C."/>
            <person name="Haridas S."/>
            <person name="Skiadas P."/>
            <person name="Martin F."/>
            <person name="Groenewald J.Z."/>
            <person name="Crous P.W."/>
            <person name="Seidl M.F."/>
        </authorList>
    </citation>
    <scope>NUCLEOTIDE SEQUENCE [LARGE SCALE GENOMIC DNA]</scope>
    <source>
        <strain evidence="2 3">CBS 122670</strain>
    </source>
</reference>
<proteinExistence type="predicted"/>
<organism evidence="2 3">
    <name type="scientific">Phyllosticta citricarpa</name>
    <dbReference type="NCBI Taxonomy" id="55181"/>
    <lineage>
        <taxon>Eukaryota</taxon>
        <taxon>Fungi</taxon>
        <taxon>Dikarya</taxon>
        <taxon>Ascomycota</taxon>
        <taxon>Pezizomycotina</taxon>
        <taxon>Dothideomycetes</taxon>
        <taxon>Dothideomycetes incertae sedis</taxon>
        <taxon>Botryosphaeriales</taxon>
        <taxon>Phyllostictaceae</taxon>
        <taxon>Phyllosticta</taxon>
    </lineage>
</organism>
<feature type="region of interest" description="Disordered" evidence="1">
    <location>
        <begin position="41"/>
        <end position="117"/>
    </location>
</feature>
<gene>
    <name evidence="2" type="ORF">IWX46DRAFT_402308</name>
</gene>
<name>A0ABR1L766_9PEZI</name>
<accession>A0ABR1L766</accession>
<keyword evidence="3" id="KW-1185">Reference proteome</keyword>
<feature type="compositionally biased region" description="Basic and acidic residues" evidence="1">
    <location>
        <begin position="1"/>
        <end position="17"/>
    </location>
</feature>
<dbReference type="Proteomes" id="UP001365128">
    <property type="component" value="Unassembled WGS sequence"/>
</dbReference>
<evidence type="ECO:0000256" key="1">
    <source>
        <dbReference type="SAM" id="MobiDB-lite"/>
    </source>
</evidence>
<dbReference type="EMBL" id="JBBPDW010000061">
    <property type="protein sequence ID" value="KAK7530508.1"/>
    <property type="molecule type" value="Genomic_DNA"/>
</dbReference>
<feature type="region of interest" description="Disordered" evidence="1">
    <location>
        <begin position="1"/>
        <end position="23"/>
    </location>
</feature>
<comment type="caution">
    <text evidence="2">The sequence shown here is derived from an EMBL/GenBank/DDBJ whole genome shotgun (WGS) entry which is preliminary data.</text>
</comment>
<evidence type="ECO:0000313" key="3">
    <source>
        <dbReference type="Proteomes" id="UP001365128"/>
    </source>
</evidence>
<evidence type="ECO:0000313" key="2">
    <source>
        <dbReference type="EMBL" id="KAK7530508.1"/>
    </source>
</evidence>
<feature type="compositionally biased region" description="Pro residues" evidence="1">
    <location>
        <begin position="99"/>
        <end position="108"/>
    </location>
</feature>
<protein>
    <submittedName>
        <fullName evidence="2">Uncharacterized protein</fullName>
    </submittedName>
</protein>
<feature type="compositionally biased region" description="Low complexity" evidence="1">
    <location>
        <begin position="83"/>
        <end position="98"/>
    </location>
</feature>
<sequence>MLRDGHFSTPDRPDPTHRSTTQLPFFSKTALLVLFLSHFHPSQPPPTNQPNATIMTHSHHSGGSSGQMQKHRPQHVQQHHQGHPSTPRPSASASACPAAPRPSSPRPPAAAAAAPPSLEPGNTYPKIASLVRCVCAVRAPVSGRAGGARVRLDLETGAAVAAGFFWGCLFECGTAGTCDASE</sequence>
<feature type="compositionally biased region" description="Basic residues" evidence="1">
    <location>
        <begin position="69"/>
        <end position="82"/>
    </location>
</feature>